<dbReference type="InterPro" id="IPR001841">
    <property type="entry name" value="Znf_RING"/>
</dbReference>
<evidence type="ECO:0000256" key="1">
    <source>
        <dbReference type="PROSITE-ProRule" id="PRU00175"/>
    </source>
</evidence>
<dbReference type="Pfam" id="PF07002">
    <property type="entry name" value="Copine"/>
    <property type="match status" value="1"/>
</dbReference>
<name>I3S836_LOTJA</name>
<dbReference type="InterPro" id="IPR010734">
    <property type="entry name" value="Copine_C"/>
</dbReference>
<sequence>MKKFDDKIPSRDFDNFQFVNFTEIMSKKASSSEKEAAFALAALMEIPLQYKAAIELGLLGRKTGRAKKMVPRPPPVPYSPPVPRAHFRSNMAASMEDERNQMECAICLTNGKDLAFGCGHMSCRDCGSRLSNCHICRERITSRLRVFTG</sequence>
<dbReference type="EMBL" id="BT136633">
    <property type="protein sequence ID" value="AFK36428.1"/>
    <property type="molecule type" value="mRNA"/>
</dbReference>
<feature type="domain" description="RING-type" evidence="2">
    <location>
        <begin position="104"/>
        <end position="137"/>
    </location>
</feature>
<dbReference type="GO" id="GO:0005634">
    <property type="term" value="C:nucleus"/>
    <property type="evidence" value="ECO:0007669"/>
    <property type="project" value="TreeGrafter"/>
</dbReference>
<keyword evidence="1" id="KW-0863">Zinc-finger</keyword>
<evidence type="ECO:0000313" key="3">
    <source>
        <dbReference type="EMBL" id="AFK36428.1"/>
    </source>
</evidence>
<organism evidence="3">
    <name type="scientific">Lotus japonicus</name>
    <name type="common">Lotus corniculatus var. japonicus</name>
    <dbReference type="NCBI Taxonomy" id="34305"/>
    <lineage>
        <taxon>Eukaryota</taxon>
        <taxon>Viridiplantae</taxon>
        <taxon>Streptophyta</taxon>
        <taxon>Embryophyta</taxon>
        <taxon>Tracheophyta</taxon>
        <taxon>Spermatophyta</taxon>
        <taxon>Magnoliopsida</taxon>
        <taxon>eudicotyledons</taxon>
        <taxon>Gunneridae</taxon>
        <taxon>Pentapetalae</taxon>
        <taxon>rosids</taxon>
        <taxon>fabids</taxon>
        <taxon>Fabales</taxon>
        <taxon>Fabaceae</taxon>
        <taxon>Papilionoideae</taxon>
        <taxon>50 kb inversion clade</taxon>
        <taxon>NPAAA clade</taxon>
        <taxon>Hologalegina</taxon>
        <taxon>robinioid clade</taxon>
        <taxon>Loteae</taxon>
        <taxon>Lotus</taxon>
    </lineage>
</organism>
<dbReference type="GO" id="GO:0004842">
    <property type="term" value="F:ubiquitin-protein transferase activity"/>
    <property type="evidence" value="ECO:0007669"/>
    <property type="project" value="TreeGrafter"/>
</dbReference>
<dbReference type="AlphaFoldDB" id="I3S836"/>
<dbReference type="PROSITE" id="PS50089">
    <property type="entry name" value="ZF_RING_2"/>
    <property type="match status" value="1"/>
</dbReference>
<dbReference type="InterPro" id="IPR052079">
    <property type="entry name" value="E3_ligase/Copine_domain"/>
</dbReference>
<proteinExistence type="evidence at transcript level"/>
<dbReference type="Pfam" id="PF13920">
    <property type="entry name" value="zf-C3HC4_3"/>
    <property type="match status" value="1"/>
</dbReference>
<dbReference type="InterPro" id="IPR013083">
    <property type="entry name" value="Znf_RING/FYVE/PHD"/>
</dbReference>
<keyword evidence="1" id="KW-0479">Metal-binding</keyword>
<dbReference type="GO" id="GO:0008270">
    <property type="term" value="F:zinc ion binding"/>
    <property type="evidence" value="ECO:0007669"/>
    <property type="project" value="UniProtKB-KW"/>
</dbReference>
<accession>I3S836</accession>
<dbReference type="PANTHER" id="PTHR45751:SF16">
    <property type="entry name" value="E3 UBIQUITIN-PROTEIN LIGASE RGLG4"/>
    <property type="match status" value="1"/>
</dbReference>
<dbReference type="Gene3D" id="3.30.40.10">
    <property type="entry name" value="Zinc/RING finger domain, C3HC4 (zinc finger)"/>
    <property type="match status" value="1"/>
</dbReference>
<evidence type="ECO:0000259" key="2">
    <source>
        <dbReference type="PROSITE" id="PS50089"/>
    </source>
</evidence>
<dbReference type="PANTHER" id="PTHR45751">
    <property type="entry name" value="COPINE FAMILY PROTEIN 1"/>
    <property type="match status" value="1"/>
</dbReference>
<dbReference type="GO" id="GO:0016567">
    <property type="term" value="P:protein ubiquitination"/>
    <property type="evidence" value="ECO:0007669"/>
    <property type="project" value="TreeGrafter"/>
</dbReference>
<reference evidence="3" key="1">
    <citation type="submission" date="2012-05" db="EMBL/GenBank/DDBJ databases">
        <authorList>
            <person name="Krishnakumar V."/>
            <person name="Cheung F."/>
            <person name="Xiao Y."/>
            <person name="Chan A."/>
            <person name="Moskal W.A."/>
            <person name="Town C.D."/>
        </authorList>
    </citation>
    <scope>NUCLEOTIDE SEQUENCE</scope>
</reference>
<dbReference type="SUPFAM" id="SSF57850">
    <property type="entry name" value="RING/U-box"/>
    <property type="match status" value="1"/>
</dbReference>
<protein>
    <recommendedName>
        <fullName evidence="2">RING-type domain-containing protein</fullName>
    </recommendedName>
</protein>
<keyword evidence="1" id="KW-0862">Zinc</keyword>